<keyword evidence="3 5" id="KW-0378">Hydrolase</keyword>
<dbReference type="RefSeq" id="WP_092670441.1">
    <property type="nucleotide sequence ID" value="NZ_BMDN01000006.1"/>
</dbReference>
<dbReference type="NCBIfam" id="TIGR02227">
    <property type="entry name" value="sigpep_I_bact"/>
    <property type="match status" value="1"/>
</dbReference>
<dbReference type="GO" id="GO:0006465">
    <property type="term" value="P:signal peptide processing"/>
    <property type="evidence" value="ECO:0007669"/>
    <property type="project" value="InterPro"/>
</dbReference>
<dbReference type="Proteomes" id="UP000893823">
    <property type="component" value="Unassembled WGS sequence"/>
</dbReference>
<dbReference type="EC" id="3.4.21.89" evidence="3"/>
<dbReference type="EMBL" id="LT629755">
    <property type="protein sequence ID" value="SDS48393.1"/>
    <property type="molecule type" value="Genomic_DNA"/>
</dbReference>
<protein>
    <recommendedName>
        <fullName evidence="3">Signal peptidase I</fullName>
        <ecNumber evidence="3">3.4.21.89</ecNumber>
    </recommendedName>
</protein>
<gene>
    <name evidence="5" type="ORF">BCL57_003218</name>
    <name evidence="6" type="ORF">SAMN04489721_1397</name>
</gene>
<evidence type="ECO:0000256" key="3">
    <source>
        <dbReference type="RuleBase" id="RU362042"/>
    </source>
</evidence>
<dbReference type="GO" id="GO:0004252">
    <property type="term" value="F:serine-type endopeptidase activity"/>
    <property type="evidence" value="ECO:0007669"/>
    <property type="project" value="InterPro"/>
</dbReference>
<evidence type="ECO:0000259" key="4">
    <source>
        <dbReference type="Pfam" id="PF10502"/>
    </source>
</evidence>
<dbReference type="PRINTS" id="PR00727">
    <property type="entry name" value="LEADERPTASE"/>
</dbReference>
<dbReference type="EMBL" id="SODL02000006">
    <property type="protein sequence ID" value="MCP2369039.1"/>
    <property type="molecule type" value="Genomic_DNA"/>
</dbReference>
<accession>A0A1H1SKM9</accession>
<evidence type="ECO:0000256" key="1">
    <source>
        <dbReference type="ARBA" id="ARBA00004401"/>
    </source>
</evidence>
<organism evidence="6 7">
    <name type="scientific">Agromyces flavus</name>
    <dbReference type="NCBI Taxonomy" id="589382"/>
    <lineage>
        <taxon>Bacteria</taxon>
        <taxon>Bacillati</taxon>
        <taxon>Actinomycetota</taxon>
        <taxon>Actinomycetes</taxon>
        <taxon>Micrococcales</taxon>
        <taxon>Microbacteriaceae</taxon>
        <taxon>Agromyces</taxon>
    </lineage>
</organism>
<dbReference type="Pfam" id="PF10502">
    <property type="entry name" value="Peptidase_S26"/>
    <property type="match status" value="1"/>
</dbReference>
<comment type="similarity">
    <text evidence="2 3">Belongs to the peptidase S26 family.</text>
</comment>
<comment type="catalytic activity">
    <reaction evidence="3">
        <text>Cleavage of hydrophobic, N-terminal signal or leader sequences from secreted and periplasmic proteins.</text>
        <dbReference type="EC" id="3.4.21.89"/>
    </reaction>
</comment>
<dbReference type="STRING" id="589382.SAMN04489721_1397"/>
<reference evidence="6" key="1">
    <citation type="submission" date="2016-10" db="EMBL/GenBank/DDBJ databases">
        <authorList>
            <person name="de Groot N.N."/>
        </authorList>
    </citation>
    <scope>NUCLEOTIDE SEQUENCE [LARGE SCALE GENOMIC DNA]</scope>
    <source>
        <strain evidence="6">CPCC 202695</strain>
    </source>
</reference>
<evidence type="ECO:0000313" key="8">
    <source>
        <dbReference type="Proteomes" id="UP000893823"/>
    </source>
</evidence>
<dbReference type="PANTHER" id="PTHR43390:SF1">
    <property type="entry name" value="CHLOROPLAST PROCESSING PEPTIDASE"/>
    <property type="match status" value="1"/>
</dbReference>
<dbReference type="InterPro" id="IPR036286">
    <property type="entry name" value="LexA/Signal_pep-like_sf"/>
</dbReference>
<dbReference type="CDD" id="cd06530">
    <property type="entry name" value="S26_SPase_I"/>
    <property type="match status" value="1"/>
</dbReference>
<reference evidence="7" key="2">
    <citation type="submission" date="2016-10" db="EMBL/GenBank/DDBJ databases">
        <authorList>
            <person name="Varghese N."/>
            <person name="Submissions S."/>
        </authorList>
    </citation>
    <scope>NUCLEOTIDE SEQUENCE [LARGE SCALE GENOMIC DNA]</scope>
    <source>
        <strain evidence="7">CPCC 202695</strain>
    </source>
</reference>
<dbReference type="Proteomes" id="UP000199482">
    <property type="component" value="Chromosome I"/>
</dbReference>
<name>A0A1H1SKM9_9MICO</name>
<keyword evidence="8" id="KW-1185">Reference proteome</keyword>
<evidence type="ECO:0000313" key="7">
    <source>
        <dbReference type="Proteomes" id="UP000199482"/>
    </source>
</evidence>
<evidence type="ECO:0000256" key="2">
    <source>
        <dbReference type="ARBA" id="ARBA00009370"/>
    </source>
</evidence>
<dbReference type="SUPFAM" id="SSF51306">
    <property type="entry name" value="LexA/Signal peptidase"/>
    <property type="match status" value="1"/>
</dbReference>
<dbReference type="InterPro" id="IPR019533">
    <property type="entry name" value="Peptidase_S26"/>
</dbReference>
<proteinExistence type="inferred from homology"/>
<evidence type="ECO:0000313" key="5">
    <source>
        <dbReference type="EMBL" id="MCP2369039.1"/>
    </source>
</evidence>
<dbReference type="GO" id="GO:0005886">
    <property type="term" value="C:plasma membrane"/>
    <property type="evidence" value="ECO:0007669"/>
    <property type="project" value="UniProtKB-SubCell"/>
</dbReference>
<dbReference type="InterPro" id="IPR000223">
    <property type="entry name" value="Pept_S26A_signal_pept_1"/>
</dbReference>
<comment type="subcellular location">
    <subcellularLocation>
        <location evidence="1">Cell membrane</location>
        <topology evidence="1">Single-pass type II membrane protein</topology>
    </subcellularLocation>
    <subcellularLocation>
        <location evidence="3">Membrane</location>
        <topology evidence="3">Single-pass type II membrane protein</topology>
    </subcellularLocation>
</comment>
<dbReference type="AlphaFoldDB" id="A0A1H1SKM9"/>
<reference evidence="5" key="3">
    <citation type="submission" date="2022-06" db="EMBL/GenBank/DDBJ databases">
        <title>Genomic Encyclopedia of Type Strains, Phase III (KMG-III): the genomes of soil and plant-associated and newly described type strains.</title>
        <authorList>
            <person name="Whitman W."/>
        </authorList>
    </citation>
    <scope>NUCLEOTIDE SEQUENCE</scope>
    <source>
        <strain evidence="5">CPCC 202695</strain>
    </source>
</reference>
<sequence length="151" mass="17201">MDIRPAAFMTVVRSDAMRPALEEGDVLLASRVRGVKRLRRGEILVFRVPDDPKPRVRRMIALAGDHVRFAEDGVVVLNGEPLFEPYARRSRAFRGSFTVPADRVFVLGDRRDDAHDPRRWRESFVPAGEILGVARTRLFPWPITATRVLAR</sequence>
<dbReference type="PANTHER" id="PTHR43390">
    <property type="entry name" value="SIGNAL PEPTIDASE I"/>
    <property type="match status" value="1"/>
</dbReference>
<keyword evidence="3" id="KW-0645">Protease</keyword>
<feature type="domain" description="Peptidase S26" evidence="4">
    <location>
        <begin position="10"/>
        <end position="138"/>
    </location>
</feature>
<dbReference type="Gene3D" id="2.10.109.10">
    <property type="entry name" value="Umud Fragment, subunit A"/>
    <property type="match status" value="1"/>
</dbReference>
<evidence type="ECO:0000313" key="6">
    <source>
        <dbReference type="EMBL" id="SDS48393.1"/>
    </source>
</evidence>
<dbReference type="GO" id="GO:0009003">
    <property type="term" value="F:signal peptidase activity"/>
    <property type="evidence" value="ECO:0007669"/>
    <property type="project" value="UniProtKB-EC"/>
</dbReference>